<comment type="caution">
    <text evidence="1">The sequence shown here is derived from an EMBL/GenBank/DDBJ whole genome shotgun (WGS) entry which is preliminary data.</text>
</comment>
<name>A0ACC3ZE89_COLTU</name>
<protein>
    <submittedName>
        <fullName evidence="1">Uncharacterized protein</fullName>
    </submittedName>
</protein>
<dbReference type="Proteomes" id="UP000805649">
    <property type="component" value="Unassembled WGS sequence"/>
</dbReference>
<reference evidence="1 2" key="1">
    <citation type="journal article" date="2020" name="Phytopathology">
        <title>Genome Sequence Resources of Colletotrichum truncatum, C. plurivorum, C. musicola, and C. sojae: Four Species Pathogenic to Soybean (Glycine max).</title>
        <authorList>
            <person name="Rogerio F."/>
            <person name="Boufleur T.R."/>
            <person name="Ciampi-Guillardi M."/>
            <person name="Sukno S.A."/>
            <person name="Thon M.R."/>
            <person name="Massola Junior N.S."/>
            <person name="Baroncelli R."/>
        </authorList>
    </citation>
    <scope>NUCLEOTIDE SEQUENCE [LARGE SCALE GENOMIC DNA]</scope>
    <source>
        <strain evidence="1 2">CMES1059</strain>
    </source>
</reference>
<sequence length="302" mass="32805">MPDHTPRSLFAVPAPIAALFRRFPLAVLPPNDLPLRSPSRGDTPVLYVFVAAEDAPRADRASTPRTFLKIAGVEFRILPSTNHASPSGALPYLQPPIPSRPVPAGSRLESWALDQRPSSSSSEKNPSQQPPLPEGRLQAYQSLLDHRVRTAWLHALYLSPANAALLSRLYIEPATNNPVARLALSHQVCSAAEAEVLKATRTAVVDPARIYADARSAFEALAALLNESEGGGGGGGTGWFFAAEDPTLFDASVFAYTHLLLDDTFGWADRTLSEVLMEFPVLVRHRERLSARCFPDDDVVLV</sequence>
<gene>
    <name evidence="1" type="ORF">CTRU02_200335</name>
</gene>
<proteinExistence type="predicted"/>
<accession>A0ACC3ZE89</accession>
<evidence type="ECO:0000313" key="2">
    <source>
        <dbReference type="Proteomes" id="UP000805649"/>
    </source>
</evidence>
<organism evidence="1 2">
    <name type="scientific">Colletotrichum truncatum</name>
    <name type="common">Anthracnose fungus</name>
    <name type="synonym">Colletotrichum capsici</name>
    <dbReference type="NCBI Taxonomy" id="5467"/>
    <lineage>
        <taxon>Eukaryota</taxon>
        <taxon>Fungi</taxon>
        <taxon>Dikarya</taxon>
        <taxon>Ascomycota</taxon>
        <taxon>Pezizomycotina</taxon>
        <taxon>Sordariomycetes</taxon>
        <taxon>Hypocreomycetidae</taxon>
        <taxon>Glomerellales</taxon>
        <taxon>Glomerellaceae</taxon>
        <taxon>Colletotrichum</taxon>
        <taxon>Colletotrichum truncatum species complex</taxon>
    </lineage>
</organism>
<dbReference type="EMBL" id="VUJX02000001">
    <property type="protein sequence ID" value="KAL0942449.1"/>
    <property type="molecule type" value="Genomic_DNA"/>
</dbReference>
<evidence type="ECO:0000313" key="1">
    <source>
        <dbReference type="EMBL" id="KAL0942449.1"/>
    </source>
</evidence>
<keyword evidence="2" id="KW-1185">Reference proteome</keyword>